<evidence type="ECO:0000313" key="15">
    <source>
        <dbReference type="Proteomes" id="UP000031366"/>
    </source>
</evidence>
<comment type="similarity">
    <text evidence="2 10">Belongs to the ABC-4 integral membrane protein family. FtsX subfamily.</text>
</comment>
<dbReference type="InterPro" id="IPR058204">
    <property type="entry name" value="FtsX_firmicutes-type"/>
</dbReference>
<dbReference type="InterPro" id="IPR003838">
    <property type="entry name" value="ABC3_permease_C"/>
</dbReference>
<evidence type="ECO:0000256" key="7">
    <source>
        <dbReference type="ARBA" id="ARBA00022989"/>
    </source>
</evidence>
<dbReference type="EMBL" id="AYSO01000020">
    <property type="protein sequence ID" value="KIE45271.1"/>
    <property type="molecule type" value="Genomic_DNA"/>
</dbReference>
<keyword evidence="8 10" id="KW-0472">Membrane</keyword>
<feature type="transmembrane region" description="Helical" evidence="11">
    <location>
        <begin position="31"/>
        <end position="54"/>
    </location>
</feature>
<sequence length="304" mass="33529">MKKGVNTDMRFDSIKYFVKDAFKSIKRNKTLSIASAATVAATLFILGVVSLTLVNVNKAVNQLGSKVEARVYLKDDIKNEDKDKLKKTIEGVDGVLEVKLETKEQALEKMKEQLQDDSGALVAGFNKKNPFPSSYIVRVDNPKAVDDVLVKIKDAPGIEKIKDARQLIDQVTKLTDSATMIGGIAALVFVLVSLFLIGNTIKITVFSRKREIGIMKYVGATDWFIRWPFIIEGILLGILGALISVIILYGLYGLAQTKAADMLLGFNLVSKSYILKVTIWEFLLGGMVIGSLASMISMRKFLKV</sequence>
<evidence type="ECO:0000256" key="11">
    <source>
        <dbReference type="SAM" id="Phobius"/>
    </source>
</evidence>
<evidence type="ECO:0000313" key="14">
    <source>
        <dbReference type="EMBL" id="KIE45271.1"/>
    </source>
</evidence>
<evidence type="ECO:0000256" key="4">
    <source>
        <dbReference type="ARBA" id="ARBA00022475"/>
    </source>
</evidence>
<gene>
    <name evidence="14" type="ORF">U732_560</name>
</gene>
<keyword evidence="7 11" id="KW-1133">Transmembrane helix</keyword>
<keyword evidence="4 10" id="KW-1003">Cell membrane</keyword>
<evidence type="ECO:0000256" key="8">
    <source>
        <dbReference type="ARBA" id="ARBA00023136"/>
    </source>
</evidence>
<dbReference type="AlphaFoldDB" id="A0A0C1R444"/>
<evidence type="ECO:0000259" key="13">
    <source>
        <dbReference type="Pfam" id="PF18075"/>
    </source>
</evidence>
<evidence type="ECO:0000259" key="12">
    <source>
        <dbReference type="Pfam" id="PF02687"/>
    </source>
</evidence>
<proteinExistence type="inferred from homology"/>
<dbReference type="RefSeq" id="WP_242859775.1">
    <property type="nucleotide sequence ID" value="NZ_AYSO01000020.1"/>
</dbReference>
<dbReference type="GO" id="GO:0051301">
    <property type="term" value="P:cell division"/>
    <property type="evidence" value="ECO:0007669"/>
    <property type="project" value="UniProtKB-KW"/>
</dbReference>
<dbReference type="PIRSF" id="PIRSF003097">
    <property type="entry name" value="FtsX"/>
    <property type="match status" value="1"/>
</dbReference>
<name>A0A0C1R444_9CLOT</name>
<keyword evidence="9 10" id="KW-0131">Cell cycle</keyword>
<comment type="subcellular location">
    <subcellularLocation>
        <location evidence="1">Cell membrane</location>
        <topology evidence="1">Multi-pass membrane protein</topology>
    </subcellularLocation>
</comment>
<comment type="caution">
    <text evidence="14">The sequence shown here is derived from an EMBL/GenBank/DDBJ whole genome shotgun (WGS) entry which is preliminary data.</text>
</comment>
<dbReference type="STRING" id="29341.RSJ17_05600"/>
<evidence type="ECO:0000256" key="6">
    <source>
        <dbReference type="ARBA" id="ARBA00022692"/>
    </source>
</evidence>
<dbReference type="Pfam" id="PF02687">
    <property type="entry name" value="FtsX"/>
    <property type="match status" value="1"/>
</dbReference>
<accession>A0A0C1R444</accession>
<dbReference type="GO" id="GO:0005886">
    <property type="term" value="C:plasma membrane"/>
    <property type="evidence" value="ECO:0007669"/>
    <property type="project" value="UniProtKB-SubCell"/>
</dbReference>
<evidence type="ECO:0000256" key="10">
    <source>
        <dbReference type="PIRNR" id="PIRNR003097"/>
    </source>
</evidence>
<feature type="transmembrane region" description="Helical" evidence="11">
    <location>
        <begin position="180"/>
        <end position="206"/>
    </location>
</feature>
<dbReference type="PANTHER" id="PTHR47755">
    <property type="entry name" value="CELL DIVISION PROTEIN FTSX"/>
    <property type="match status" value="1"/>
</dbReference>
<dbReference type="Proteomes" id="UP000031366">
    <property type="component" value="Unassembled WGS sequence"/>
</dbReference>
<feature type="domain" description="FtsX extracellular" evidence="13">
    <location>
        <begin position="67"/>
        <end position="161"/>
    </location>
</feature>
<dbReference type="Pfam" id="PF18075">
    <property type="entry name" value="FtsX_ECD"/>
    <property type="match status" value="1"/>
</dbReference>
<reference evidence="14 15" key="1">
    <citation type="journal article" date="2015" name="Infect. Genet. Evol.">
        <title>Genomic sequences of six botulinum neurotoxin-producing strains representing three clostridial species illustrate the mobility and diversity of botulinum neurotoxin genes.</title>
        <authorList>
            <person name="Smith T.J."/>
            <person name="Hill K.K."/>
            <person name="Xie G."/>
            <person name="Foley B.T."/>
            <person name="Williamson C.H."/>
            <person name="Foster J.T."/>
            <person name="Johnson S.L."/>
            <person name="Chertkov O."/>
            <person name="Teshima H."/>
            <person name="Gibbons H.S."/>
            <person name="Johnsky L.A."/>
            <person name="Karavis M.A."/>
            <person name="Smith L.A."/>
        </authorList>
    </citation>
    <scope>NUCLEOTIDE SEQUENCE [LARGE SCALE GENOMIC DNA]</scope>
    <source>
        <strain evidence="14 15">CDC 2741</strain>
    </source>
</reference>
<feature type="transmembrane region" description="Helical" evidence="11">
    <location>
        <begin position="227"/>
        <end position="252"/>
    </location>
</feature>
<organism evidence="14 15">
    <name type="scientific">Clostridium argentinense CDC 2741</name>
    <dbReference type="NCBI Taxonomy" id="1418104"/>
    <lineage>
        <taxon>Bacteria</taxon>
        <taxon>Bacillati</taxon>
        <taxon>Bacillota</taxon>
        <taxon>Clostridia</taxon>
        <taxon>Eubacteriales</taxon>
        <taxon>Clostridiaceae</taxon>
        <taxon>Clostridium</taxon>
    </lineage>
</organism>
<evidence type="ECO:0000256" key="2">
    <source>
        <dbReference type="ARBA" id="ARBA00007379"/>
    </source>
</evidence>
<evidence type="ECO:0000256" key="3">
    <source>
        <dbReference type="ARBA" id="ARBA00021907"/>
    </source>
</evidence>
<evidence type="ECO:0000256" key="1">
    <source>
        <dbReference type="ARBA" id="ARBA00004651"/>
    </source>
</evidence>
<evidence type="ECO:0000256" key="5">
    <source>
        <dbReference type="ARBA" id="ARBA00022618"/>
    </source>
</evidence>
<feature type="transmembrane region" description="Helical" evidence="11">
    <location>
        <begin position="272"/>
        <end position="293"/>
    </location>
</feature>
<dbReference type="NCBIfam" id="NF038347">
    <property type="entry name" value="FtsX_Gpos"/>
    <property type="match status" value="1"/>
</dbReference>
<dbReference type="InterPro" id="IPR004513">
    <property type="entry name" value="FtsX"/>
</dbReference>
<protein>
    <recommendedName>
        <fullName evidence="3 10">Cell division protein FtsX</fullName>
    </recommendedName>
</protein>
<dbReference type="PANTHER" id="PTHR47755:SF1">
    <property type="entry name" value="CELL DIVISION PROTEIN FTSX"/>
    <property type="match status" value="1"/>
</dbReference>
<keyword evidence="6 11" id="KW-0812">Transmembrane</keyword>
<feature type="domain" description="ABC3 transporter permease C-terminal" evidence="12">
    <location>
        <begin position="184"/>
        <end position="303"/>
    </location>
</feature>
<keyword evidence="5 10" id="KW-0132">Cell division</keyword>
<keyword evidence="15" id="KW-1185">Reference proteome</keyword>
<dbReference type="Gene3D" id="3.30.70.3040">
    <property type="match status" value="1"/>
</dbReference>
<dbReference type="InterPro" id="IPR040690">
    <property type="entry name" value="FtsX_ECD"/>
</dbReference>
<evidence type="ECO:0000256" key="9">
    <source>
        <dbReference type="ARBA" id="ARBA00023306"/>
    </source>
</evidence>
<comment type="function">
    <text evidence="10">Part of the ABC transporter FtsEX involved in asymmetric cellular division facilitating the initiation of sporulation.</text>
</comment>